<evidence type="ECO:0000313" key="3">
    <source>
        <dbReference type="Proteomes" id="UP000250043"/>
    </source>
</evidence>
<dbReference type="AlphaFoldDB" id="A0A8E2AJ43"/>
<dbReference type="InterPro" id="IPR001810">
    <property type="entry name" value="F-box_dom"/>
</dbReference>
<sequence length="210" mass="23609">MTLFPWRHSLCNDILKRKRAFKKSQEEALTTSCTSEGDVVAQTGLIFALPPEIFHQIFKYLYSDCAALEACSLTCRAWVPYSREDLFVDASIIGIRKSSDFLRLRRCRHYTNLGRYVRALFAALEHDSNVAAFSAVAPHLGEVTDLDGSSLSYYWPLCIELLTLWRSTISEVGFFEFDAMTGAGLPDIASLANALSCVRLERLVIRGRIA</sequence>
<dbReference type="SUPFAM" id="SSF81383">
    <property type="entry name" value="F-box domain"/>
    <property type="match status" value="1"/>
</dbReference>
<reference evidence="2 3" key="1">
    <citation type="submission" date="2016-07" db="EMBL/GenBank/DDBJ databases">
        <title>Draft genome of the white-rot fungus Obba rivulosa 3A-2.</title>
        <authorList>
            <consortium name="DOE Joint Genome Institute"/>
            <person name="Miettinen O."/>
            <person name="Riley R."/>
            <person name="Acob R."/>
            <person name="Barry K."/>
            <person name="Cullen D."/>
            <person name="De Vries R."/>
            <person name="Hainaut M."/>
            <person name="Hatakka A."/>
            <person name="Henrissat B."/>
            <person name="Hilden K."/>
            <person name="Kuo R."/>
            <person name="Labutti K."/>
            <person name="Lipzen A."/>
            <person name="Makela M.R."/>
            <person name="Sandor L."/>
            <person name="Spatafora J.W."/>
            <person name="Grigoriev I.V."/>
            <person name="Hibbett D.S."/>
        </authorList>
    </citation>
    <scope>NUCLEOTIDE SEQUENCE [LARGE SCALE GENOMIC DNA]</scope>
    <source>
        <strain evidence="2 3">3A-2</strain>
    </source>
</reference>
<dbReference type="Gene3D" id="1.20.1280.50">
    <property type="match status" value="1"/>
</dbReference>
<name>A0A8E2AJ43_9APHY</name>
<dbReference type="InterPro" id="IPR036047">
    <property type="entry name" value="F-box-like_dom_sf"/>
</dbReference>
<protein>
    <recommendedName>
        <fullName evidence="1">F-box domain-containing protein</fullName>
    </recommendedName>
</protein>
<proteinExistence type="predicted"/>
<dbReference type="Pfam" id="PF12937">
    <property type="entry name" value="F-box-like"/>
    <property type="match status" value="1"/>
</dbReference>
<dbReference type="OrthoDB" id="2748053at2759"/>
<gene>
    <name evidence="2" type="ORF">OBBRIDRAFT_334342</name>
</gene>
<organism evidence="2 3">
    <name type="scientific">Obba rivulosa</name>
    <dbReference type="NCBI Taxonomy" id="1052685"/>
    <lineage>
        <taxon>Eukaryota</taxon>
        <taxon>Fungi</taxon>
        <taxon>Dikarya</taxon>
        <taxon>Basidiomycota</taxon>
        <taxon>Agaricomycotina</taxon>
        <taxon>Agaricomycetes</taxon>
        <taxon>Polyporales</taxon>
        <taxon>Gelatoporiaceae</taxon>
        <taxon>Obba</taxon>
    </lineage>
</organism>
<keyword evidence="3" id="KW-1185">Reference proteome</keyword>
<evidence type="ECO:0000313" key="2">
    <source>
        <dbReference type="EMBL" id="OCH85148.1"/>
    </source>
</evidence>
<feature type="domain" description="F-box" evidence="1">
    <location>
        <begin position="48"/>
        <end position="78"/>
    </location>
</feature>
<accession>A0A8E2AJ43</accession>
<dbReference type="Proteomes" id="UP000250043">
    <property type="component" value="Unassembled WGS sequence"/>
</dbReference>
<dbReference type="EMBL" id="KV722605">
    <property type="protein sequence ID" value="OCH85148.1"/>
    <property type="molecule type" value="Genomic_DNA"/>
</dbReference>
<evidence type="ECO:0000259" key="1">
    <source>
        <dbReference type="Pfam" id="PF12937"/>
    </source>
</evidence>